<dbReference type="GO" id="GO:0009088">
    <property type="term" value="P:threonine biosynthetic process"/>
    <property type="evidence" value="ECO:0007669"/>
    <property type="project" value="TreeGrafter"/>
</dbReference>
<dbReference type="Gene3D" id="1.10.510.10">
    <property type="entry name" value="Transferase(Phosphotransferase) domain 1"/>
    <property type="match status" value="1"/>
</dbReference>
<dbReference type="Gene3D" id="3.30.200.70">
    <property type="match status" value="1"/>
</dbReference>
<evidence type="ECO:0000313" key="3">
    <source>
        <dbReference type="EMBL" id="OBZ93366.1"/>
    </source>
</evidence>
<proteinExistence type="inferred from homology"/>
<dbReference type="PATRIC" id="fig|1612624.7.peg.1867"/>
<dbReference type="SUPFAM" id="SSF56112">
    <property type="entry name" value="Protein kinase-like (PK-like)"/>
    <property type="match status" value="1"/>
</dbReference>
<dbReference type="Gene3D" id="1.20.1270.170">
    <property type="match status" value="1"/>
</dbReference>
<name>A0A1C7NXE9_9HYPH</name>
<dbReference type="Proteomes" id="UP000093111">
    <property type="component" value="Unassembled WGS sequence"/>
</dbReference>
<dbReference type="InterPro" id="IPR002575">
    <property type="entry name" value="Aminoglycoside_PTrfase"/>
</dbReference>
<dbReference type="EMBL" id="LGLV01000014">
    <property type="protein sequence ID" value="OBZ93366.1"/>
    <property type="molecule type" value="Genomic_DNA"/>
</dbReference>
<evidence type="ECO:0000256" key="1">
    <source>
        <dbReference type="ARBA" id="ARBA00038240"/>
    </source>
</evidence>
<evidence type="ECO:0000259" key="2">
    <source>
        <dbReference type="Pfam" id="PF01636"/>
    </source>
</evidence>
<dbReference type="RefSeq" id="WP_068956230.1">
    <property type="nucleotide sequence ID" value="NZ_LGLV01000014.1"/>
</dbReference>
<protein>
    <submittedName>
        <fullName evidence="3">Aminoglycoside phosphotransferase</fullName>
    </submittedName>
</protein>
<evidence type="ECO:0000313" key="4">
    <source>
        <dbReference type="Proteomes" id="UP000093111"/>
    </source>
</evidence>
<dbReference type="InterPro" id="IPR050249">
    <property type="entry name" value="Pseudomonas-type_ThrB"/>
</dbReference>
<dbReference type="AlphaFoldDB" id="A0A1C7NXE9"/>
<dbReference type="Pfam" id="PF01636">
    <property type="entry name" value="APH"/>
    <property type="match status" value="1"/>
</dbReference>
<dbReference type="PANTHER" id="PTHR21064:SF6">
    <property type="entry name" value="AMINOGLYCOSIDE PHOSPHOTRANSFERASE DOMAIN-CONTAINING PROTEIN"/>
    <property type="match status" value="1"/>
</dbReference>
<organism evidence="3 4">
    <name type="scientific">Pararhizobium polonicum</name>
    <dbReference type="NCBI Taxonomy" id="1612624"/>
    <lineage>
        <taxon>Bacteria</taxon>
        <taxon>Pseudomonadati</taxon>
        <taxon>Pseudomonadota</taxon>
        <taxon>Alphaproteobacteria</taxon>
        <taxon>Hyphomicrobiales</taxon>
        <taxon>Rhizobiaceae</taxon>
        <taxon>Rhizobium/Agrobacterium group</taxon>
        <taxon>Pararhizobium</taxon>
    </lineage>
</organism>
<comment type="caution">
    <text evidence="3">The sequence shown here is derived from an EMBL/GenBank/DDBJ whole genome shotgun (WGS) entry which is preliminary data.</text>
</comment>
<keyword evidence="4" id="KW-1185">Reference proteome</keyword>
<dbReference type="STRING" id="1612624.ADU59_21095"/>
<feature type="domain" description="Aminoglycoside phosphotransferase" evidence="2">
    <location>
        <begin position="37"/>
        <end position="274"/>
    </location>
</feature>
<dbReference type="PANTHER" id="PTHR21064">
    <property type="entry name" value="AMINOGLYCOSIDE PHOSPHOTRANSFERASE DOMAIN-CONTAINING PROTEIN-RELATED"/>
    <property type="match status" value="1"/>
</dbReference>
<reference evidence="3 4" key="1">
    <citation type="journal article" date="2016" name="Syst. Appl. Microbiol.">
        <title>Pararhizobium polonicum sp. nov. isolated from tumors on stone fruit rootstocks.</title>
        <authorList>
            <person name="Pulawska J."/>
            <person name="Kuzmanovic N."/>
            <person name="Willems A."/>
            <person name="Pothier J.F."/>
        </authorList>
    </citation>
    <scope>NUCLEOTIDE SEQUENCE [LARGE SCALE GENOMIC DNA]</scope>
    <source>
        <strain evidence="3 4">F5.1</strain>
    </source>
</reference>
<dbReference type="GO" id="GO:0004413">
    <property type="term" value="F:homoserine kinase activity"/>
    <property type="evidence" value="ECO:0007669"/>
    <property type="project" value="TreeGrafter"/>
</dbReference>
<gene>
    <name evidence="3" type="ORF">ADU59_21095</name>
</gene>
<dbReference type="InterPro" id="IPR011009">
    <property type="entry name" value="Kinase-like_dom_sf"/>
</dbReference>
<comment type="similarity">
    <text evidence="1">Belongs to the pseudomonas-type ThrB family.</text>
</comment>
<keyword evidence="3" id="KW-0808">Transferase</keyword>
<accession>A0A1C7NXE9</accession>
<dbReference type="OrthoDB" id="241498at2"/>
<sequence length="329" mass="37156">MLYDAEFLSRLTNGVKNLMPIWNISLNADVTLLTISENATFRVQDKTPGRNLIVRVHRPDYHSESEILSELAWIEALRRDGIVATPQPIASRDGSLLQRFSDGETVRHAVAFEYMPGREPDAESDLAKWYGMLGEINARLHGHSRDWNRPEGFIRKTWNFDRILGDGAYWGDWRAALGLTPQGKEILERTHALLETQTAAYGYGADRFGLVHCDMRTANLLVEDNRLGVIDFDDCGLSWFAYDFAAAISFMEHEPFIPDLMAAWLEGYRRIAPLDAEHEAALPMLIMLRRMQLTAWIASHVETPTAQSMGTAYTDGTVALAARYLAEHS</sequence>